<dbReference type="Pfam" id="PF00397">
    <property type="entry name" value="WW"/>
    <property type="match status" value="1"/>
</dbReference>
<keyword evidence="12" id="KW-0539">Nucleus</keyword>
<dbReference type="GO" id="GO:0045087">
    <property type="term" value="P:innate immune response"/>
    <property type="evidence" value="ECO:0007669"/>
    <property type="project" value="UniProtKB-KW"/>
</dbReference>
<dbReference type="Proteomes" id="UP000046395">
    <property type="component" value="Unassembled WGS sequence"/>
</dbReference>
<evidence type="ECO:0000256" key="2">
    <source>
        <dbReference type="ARBA" id="ARBA00004463"/>
    </source>
</evidence>
<evidence type="ECO:0000256" key="9">
    <source>
        <dbReference type="ARBA" id="ARBA00023015"/>
    </source>
</evidence>
<evidence type="ECO:0000256" key="14">
    <source>
        <dbReference type="ARBA" id="ARBA00046362"/>
    </source>
</evidence>
<comment type="subcellular location">
    <subcellularLocation>
        <location evidence="2">Cytoplasmic granule</location>
    </subcellularLocation>
    <subcellularLocation>
        <location evidence="1">Nucleus speckle</location>
    </subcellularLocation>
</comment>
<proteinExistence type="predicted"/>
<feature type="domain" description="WW" evidence="16">
    <location>
        <begin position="97"/>
        <end position="132"/>
    </location>
</feature>
<comment type="subunit">
    <text evidence="14">Interacts with POU3F2/Brn-2, ATXN1, TXNL4A, HTT and AR. Interaction with ATXN1 correlates positively with the length of the polyglutamine tract. Interacts with RNA polymerase II large subunit in a phosphorylation-dependent manner. Forms a ternary complex with ATXN1 mutant and phosphorylated RNA polymerase II. Interacts (via C-terminus) with TXNL4A and CD2BP2. Interacts (via WW domain) with ATN1 and SF3B1, and may interact with additional splice factors. Interacts (via WW domain) with WBP11; Leading to reduce interaction between PQBP1 and TXNL4A. Interacts with CAPRIN1. Interacts with DDX1. Interacts with SFPQ. Interacts with KHSRP.</text>
</comment>
<feature type="compositionally biased region" description="Basic and acidic residues" evidence="15">
    <location>
        <begin position="169"/>
        <end position="181"/>
    </location>
</feature>
<evidence type="ECO:0000256" key="12">
    <source>
        <dbReference type="ARBA" id="ARBA00023242"/>
    </source>
</evidence>
<keyword evidence="11" id="KW-0508">mRNA splicing</keyword>
<evidence type="ECO:0000259" key="16">
    <source>
        <dbReference type="PROSITE" id="PS50020"/>
    </source>
</evidence>
<keyword evidence="5" id="KW-0399">Innate immunity</keyword>
<dbReference type="AlphaFoldDB" id="A0A5S6QPQ6"/>
<dbReference type="STRING" id="70415.A0A5S6QPQ6"/>
<evidence type="ECO:0000256" key="5">
    <source>
        <dbReference type="ARBA" id="ARBA00022588"/>
    </source>
</evidence>
<dbReference type="GO" id="GO:0043021">
    <property type="term" value="F:ribonucleoprotein complex binding"/>
    <property type="evidence" value="ECO:0007669"/>
    <property type="project" value="TreeGrafter"/>
</dbReference>
<dbReference type="PROSITE" id="PS50020">
    <property type="entry name" value="WW_DOMAIN_2"/>
    <property type="match status" value="1"/>
</dbReference>
<keyword evidence="17" id="KW-1185">Reference proteome</keyword>
<keyword evidence="8" id="KW-0391">Immunity</keyword>
<accession>A0A5S6QPQ6</accession>
<dbReference type="SMART" id="SM00456">
    <property type="entry name" value="WW"/>
    <property type="match status" value="1"/>
</dbReference>
<keyword evidence="4" id="KW-0597">Phosphoprotein</keyword>
<dbReference type="Gene3D" id="3.40.30.10">
    <property type="entry name" value="Glutaredoxin"/>
    <property type="match status" value="1"/>
</dbReference>
<reference evidence="18" key="3">
    <citation type="submission" date="2019-12" db="UniProtKB">
        <authorList>
            <consortium name="WormBaseParasite"/>
        </authorList>
    </citation>
    <scope>IDENTIFICATION</scope>
</reference>
<dbReference type="Gene3D" id="2.20.70.10">
    <property type="match status" value="1"/>
</dbReference>
<evidence type="ECO:0000256" key="8">
    <source>
        <dbReference type="ARBA" id="ARBA00022859"/>
    </source>
</evidence>
<name>A0A5S6QPQ6_TRIMR</name>
<sequence length="257" mass="29528">MPLPPLLLARLKKRGIVKEDDRKEEIIAESYDDGRSKRVGSHDRKQALFTGAPGCPNKSNPYHLCTDYCFDRWGEGLPTSLVDPSYMRRRRRMLKKYPLPDGWQEAYDPGCGRFYYWNSRNVFQVCWLSPNHPRAKIGTSACAKAKAFFDLLGEPQKREELRKGRHQRHQDSDMEKEDAWPSKHRRGRRDVADLDPMDPASYSDIPRGKWSSGLDSIGVAKSGVDPTVTGPLFQQRPYPAPGAVLQQNRETKRKRDE</sequence>
<evidence type="ECO:0000313" key="18">
    <source>
        <dbReference type="WBParaSite" id="TMUE_2000008862.1"/>
    </source>
</evidence>
<keyword evidence="9" id="KW-0805">Transcription regulation</keyword>
<evidence type="ECO:0000256" key="4">
    <source>
        <dbReference type="ARBA" id="ARBA00022553"/>
    </source>
</evidence>
<evidence type="ECO:0000256" key="1">
    <source>
        <dbReference type="ARBA" id="ARBA00004324"/>
    </source>
</evidence>
<reference evidence="17" key="2">
    <citation type="submission" date="2014-03" db="EMBL/GenBank/DDBJ databases">
        <title>The whipworm genome and dual-species transcriptomics of an intimate host-pathogen interaction.</title>
        <authorList>
            <person name="Foth B.J."/>
            <person name="Tsai I.J."/>
            <person name="Reid A.J."/>
            <person name="Bancroft A.J."/>
            <person name="Nichol S."/>
            <person name="Tracey A."/>
            <person name="Holroyd N."/>
            <person name="Cotton J.A."/>
            <person name="Stanley E.J."/>
            <person name="Zarowiecki M."/>
            <person name="Liu J.Z."/>
            <person name="Huckvale T."/>
            <person name="Cooper P.J."/>
            <person name="Grencis R.K."/>
            <person name="Berriman M."/>
        </authorList>
    </citation>
    <scope>NUCLEOTIDE SEQUENCE [LARGE SCALE GENOMIC DNA]</scope>
    <source>
        <strain evidence="17">Edinburgh</strain>
    </source>
</reference>
<reference evidence="17" key="1">
    <citation type="submission" date="2013-11" db="EMBL/GenBank/DDBJ databases">
        <authorList>
            <person name="Aslett M."/>
        </authorList>
    </citation>
    <scope>NUCLEOTIDE SEQUENCE [LARGE SCALE GENOMIC DNA]</scope>
    <source>
        <strain evidence="17">Edinburgh</strain>
    </source>
</reference>
<dbReference type="WBParaSite" id="TMUE_2000008862.2">
    <property type="protein sequence ID" value="TMUE_2000008862.2"/>
    <property type="gene ID" value="WBGene00287414"/>
</dbReference>
<dbReference type="SUPFAM" id="SSF51045">
    <property type="entry name" value="WW domain"/>
    <property type="match status" value="1"/>
</dbReference>
<dbReference type="GO" id="GO:0000380">
    <property type="term" value="P:alternative mRNA splicing, via spliceosome"/>
    <property type="evidence" value="ECO:0007669"/>
    <property type="project" value="TreeGrafter"/>
</dbReference>
<organism evidence="17 18">
    <name type="scientific">Trichuris muris</name>
    <name type="common">Mouse whipworm</name>
    <dbReference type="NCBI Taxonomy" id="70415"/>
    <lineage>
        <taxon>Eukaryota</taxon>
        <taxon>Metazoa</taxon>
        <taxon>Ecdysozoa</taxon>
        <taxon>Nematoda</taxon>
        <taxon>Enoplea</taxon>
        <taxon>Dorylaimia</taxon>
        <taxon>Trichinellida</taxon>
        <taxon>Trichuridae</taxon>
        <taxon>Trichuris</taxon>
    </lineage>
</organism>
<keyword evidence="6" id="KW-0507">mRNA processing</keyword>
<evidence type="ECO:0000256" key="6">
    <source>
        <dbReference type="ARBA" id="ARBA00022664"/>
    </source>
</evidence>
<evidence type="ECO:0000256" key="13">
    <source>
        <dbReference type="ARBA" id="ARBA00042167"/>
    </source>
</evidence>
<evidence type="ECO:0000256" key="7">
    <source>
        <dbReference type="ARBA" id="ARBA00022737"/>
    </source>
</evidence>
<dbReference type="WBParaSite" id="TMUE_2000008862.1">
    <property type="protein sequence ID" value="TMUE_2000008862.1"/>
    <property type="gene ID" value="WBGene00287414"/>
</dbReference>
<dbReference type="GO" id="GO:0005737">
    <property type="term" value="C:cytoplasm"/>
    <property type="evidence" value="ECO:0007669"/>
    <property type="project" value="TreeGrafter"/>
</dbReference>
<evidence type="ECO:0000256" key="11">
    <source>
        <dbReference type="ARBA" id="ARBA00023187"/>
    </source>
</evidence>
<dbReference type="PANTHER" id="PTHR21737:SF3">
    <property type="entry name" value="POLYGLUTAMINE-BINDING PROTEIN 1"/>
    <property type="match status" value="1"/>
</dbReference>
<feature type="region of interest" description="Disordered" evidence="15">
    <location>
        <begin position="158"/>
        <end position="257"/>
    </location>
</feature>
<evidence type="ECO:0000256" key="10">
    <source>
        <dbReference type="ARBA" id="ARBA00023163"/>
    </source>
</evidence>
<evidence type="ECO:0000256" key="15">
    <source>
        <dbReference type="SAM" id="MobiDB-lite"/>
    </source>
</evidence>
<dbReference type="GO" id="GO:0016607">
    <property type="term" value="C:nuclear speck"/>
    <property type="evidence" value="ECO:0007669"/>
    <property type="project" value="UniProtKB-SubCell"/>
</dbReference>
<dbReference type="PANTHER" id="PTHR21737">
    <property type="entry name" value="POLYGLUTAMINE BINDING PROTEIN 1/MARVEL MEMBRANE-ASSOCIATING DOMAIN CONTAINING 3"/>
    <property type="match status" value="1"/>
</dbReference>
<keyword evidence="7" id="KW-0677">Repeat</keyword>
<dbReference type="InterPro" id="IPR001202">
    <property type="entry name" value="WW_dom"/>
</dbReference>
<evidence type="ECO:0000313" key="17">
    <source>
        <dbReference type="Proteomes" id="UP000046395"/>
    </source>
</evidence>
<evidence type="ECO:0000256" key="3">
    <source>
        <dbReference type="ARBA" id="ARBA00021117"/>
    </source>
</evidence>
<keyword evidence="10" id="KW-0804">Transcription</keyword>
<dbReference type="InterPro" id="IPR036020">
    <property type="entry name" value="WW_dom_sf"/>
</dbReference>
<protein>
    <recommendedName>
        <fullName evidence="3">Polyglutamine-binding protein 1</fullName>
    </recommendedName>
    <alternativeName>
        <fullName evidence="13">Polyglutamine tract-binding protein 1</fullName>
    </alternativeName>
</protein>